<dbReference type="CDD" id="cd00887">
    <property type="entry name" value="MoeA"/>
    <property type="match status" value="1"/>
</dbReference>
<dbReference type="UniPathway" id="UPA00344"/>
<dbReference type="InterPro" id="IPR001453">
    <property type="entry name" value="MoaB/Mog_dom"/>
</dbReference>
<sequence length="1269" mass="137388">MEHSLKCNVLKCRQEITDRALVTTCSHIFCIDCAGRSGLAGQSERRSSCPACNSNLGNPDDAVIAILSPSDEYKTSVLSGLSPNIIMECAGRALSFWAYQTTQEMWVDAGVRAFLHLLTIASVYQKYLEKTLTDKYKALDMHLDKTVNEANAEIESIQGQLRDLALQNDSMRRKYDELGQAFKDKSRKLLQTQELYDRVKRKAEMGQMQAAACDAVDSHLQMNVFSDTRERGSPRQGLYEQQADFSQFHKSRGSDRTEMPPPQNRGASQFVVNDELWARQNTLSGIDMQKAPMITPVRQRTRNTANIGLSAIPGLVAGSPVPLNGPTRMQEFTIREQSAIAGNRESGVGDPSIDAAHLHHPMSSSATPVPRDMSATSTAPGAVFDEADPPSNLQECRIPSEAEDQSLNSLAGEVESLKQQLAEVMHLREREREQERCRRGDEQIQKEQLHKEQLVHERKLNAQRLIEMAQLHDEALLQASRDHADSLAEAVSRVTRKLEMERQALHAEDLLSVEAYRKLWNAEIGRRTKQEKQLAMVRKELMATNSRLRVLGSVERADLLQSKVNKCKSISQTVSLTPSSPDASATSVMATSPLKVAILIVSTTASKNPASDKSELVLRDVIETEGGRQWEVVETKIVSDHVPQIQRQIMLWADLGADAVNLIVTTGGTGFAVTDHTPEAVGALLHRQAPGIVHGMLATSLAVTPFAMMSRPVAGVRHSTVIVTLPGSPKGAKENLQAILRTLPHACLQAAGVDSRALHSGGVKKLEADAGISAGQSASSQSHGNDHSHTHGHGHSHDHNHGHSHNHGHGGLVRHTGNQQVVSNDPSLGPTRRYRESPYPMLAVEDALGIIEQHTPEADIVSRKVDADLINAVLAEDVTANENVPAFRASIVDGYAVIVPKDGNMKGVYPVTAVSHAAPSEIGTFKEGEIARITTGAPLPPGATSVIMVEDTLLKTKTDDGKEEKEVEILADGVKPGENVREVGSDIKKSDTILRKGEQISGIGGEIGLLAAVGVASIKTYRRPVVGVLSTGDEIVEHDREGELRLGEVRDTNRVTLLAAAKERGFEAIDLGIARDRPGALEETLREALRKVDLLVTTGGVSMGELDLLKPTIERSLGGTIHFGRVDMKPGKPTTFATVPVKTNAGERVSKPVFALPGNPASALVTFNLFVLPALHKLAGVEPRSLSKVPVVLAHDFALDKGRPEYHRAVVTVGKDGILHANSTGGQRSSRVGSLRSANALLCLPKGNGPLKKGTQVHALLMGGVQAEI</sequence>
<dbReference type="FunFam" id="2.170.190.11:FF:000002">
    <property type="entry name" value="Molybdopterin molybdenumtransferase"/>
    <property type="match status" value="1"/>
</dbReference>
<dbReference type="InterPro" id="IPR036688">
    <property type="entry name" value="MoeA_C_domain_IV_sf"/>
</dbReference>
<feature type="domain" description="RING-type" evidence="11">
    <location>
        <begin position="12"/>
        <end position="53"/>
    </location>
</feature>
<dbReference type="PROSITE" id="PS01079">
    <property type="entry name" value="MOCF_BIOSYNTHESIS_2"/>
    <property type="match status" value="1"/>
</dbReference>
<dbReference type="SUPFAM" id="SSF53218">
    <property type="entry name" value="Molybdenum cofactor biosynthesis proteins"/>
    <property type="match status" value="2"/>
</dbReference>
<dbReference type="PROSITE" id="PS00518">
    <property type="entry name" value="ZF_RING_1"/>
    <property type="match status" value="1"/>
</dbReference>
<feature type="region of interest" description="Disordered" evidence="10">
    <location>
        <begin position="247"/>
        <end position="267"/>
    </location>
</feature>
<proteinExistence type="inferred from homology"/>
<comment type="similarity">
    <text evidence="2">In the N-terminal section; belongs to the MoaB/Mog family.</text>
</comment>
<dbReference type="InterPro" id="IPR013083">
    <property type="entry name" value="Znf_RING/FYVE/PHD"/>
</dbReference>
<dbReference type="Pfam" id="PF03454">
    <property type="entry name" value="MoeA_C"/>
    <property type="match status" value="1"/>
</dbReference>
<feature type="compositionally biased region" description="Polar residues" evidence="10">
    <location>
        <begin position="816"/>
        <end position="826"/>
    </location>
</feature>
<feature type="coiled-coil region" evidence="9">
    <location>
        <begin position="147"/>
        <end position="181"/>
    </location>
</feature>
<dbReference type="SMART" id="SM00852">
    <property type="entry name" value="MoCF_biosynth"/>
    <property type="match status" value="2"/>
</dbReference>
<dbReference type="InterPro" id="IPR001841">
    <property type="entry name" value="Znf_RING"/>
</dbReference>
<dbReference type="AlphaFoldDB" id="A0A0G4KGD1"/>
<dbReference type="GO" id="GO:0061599">
    <property type="term" value="F:molybdopterin molybdotransferase activity"/>
    <property type="evidence" value="ECO:0007669"/>
    <property type="project" value="TreeGrafter"/>
</dbReference>
<dbReference type="InterPro" id="IPR008284">
    <property type="entry name" value="MoCF_biosynth_CS"/>
</dbReference>
<evidence type="ECO:0000256" key="8">
    <source>
        <dbReference type="PROSITE-ProRule" id="PRU00175"/>
    </source>
</evidence>
<evidence type="ECO:0000256" key="6">
    <source>
        <dbReference type="ARBA" id="ARBA00022833"/>
    </source>
</evidence>
<dbReference type="SUPFAM" id="SSF63867">
    <property type="entry name" value="MoeA C-terminal domain-like"/>
    <property type="match status" value="1"/>
</dbReference>
<keyword evidence="13" id="KW-1185">Reference proteome</keyword>
<dbReference type="SUPFAM" id="SSF57850">
    <property type="entry name" value="RING/U-box"/>
    <property type="match status" value="1"/>
</dbReference>
<dbReference type="Gene3D" id="2.170.190.11">
    <property type="entry name" value="Molybdopterin biosynthesis moea protein, domain 3"/>
    <property type="match status" value="1"/>
</dbReference>
<protein>
    <recommendedName>
        <fullName evidence="11">RING-type domain-containing protein</fullName>
    </recommendedName>
</protein>
<evidence type="ECO:0000313" key="12">
    <source>
        <dbReference type="EMBL" id="CRJ93486.1"/>
    </source>
</evidence>
<dbReference type="Gene3D" id="3.30.40.10">
    <property type="entry name" value="Zinc/RING finger domain, C3HC4 (zinc finger)"/>
    <property type="match status" value="1"/>
</dbReference>
<name>A0A0G4KGD1_VERLO</name>
<evidence type="ECO:0000259" key="11">
    <source>
        <dbReference type="PROSITE" id="PS50089"/>
    </source>
</evidence>
<dbReference type="Gene3D" id="3.40.980.10">
    <property type="entry name" value="MoaB/Mog-like domain"/>
    <property type="match status" value="2"/>
</dbReference>
<dbReference type="PROSITE" id="PS01078">
    <property type="entry name" value="MOCF_BIOSYNTHESIS_1"/>
    <property type="match status" value="1"/>
</dbReference>
<dbReference type="GO" id="GO:0006777">
    <property type="term" value="P:Mo-molybdopterin cofactor biosynthetic process"/>
    <property type="evidence" value="ECO:0007669"/>
    <property type="project" value="UniProtKB-KW"/>
</dbReference>
<feature type="coiled-coil region" evidence="9">
    <location>
        <begin position="407"/>
        <end position="434"/>
    </location>
</feature>
<dbReference type="NCBIfam" id="NF045515">
    <property type="entry name" value="Glp_gephyrin"/>
    <property type="match status" value="1"/>
</dbReference>
<keyword evidence="4" id="KW-0479">Metal-binding</keyword>
<dbReference type="STRING" id="100787.A0A0G4KGD1"/>
<evidence type="ECO:0000256" key="1">
    <source>
        <dbReference type="ARBA" id="ARBA00005046"/>
    </source>
</evidence>
<keyword evidence="6" id="KW-0862">Zinc</keyword>
<feature type="compositionally biased region" description="Low complexity" evidence="10">
    <location>
        <begin position="772"/>
        <end position="783"/>
    </location>
</feature>
<evidence type="ECO:0000256" key="3">
    <source>
        <dbReference type="ARBA" id="ARBA00008339"/>
    </source>
</evidence>
<dbReference type="NCBIfam" id="TIGR00177">
    <property type="entry name" value="molyb_syn"/>
    <property type="match status" value="2"/>
</dbReference>
<dbReference type="Pfam" id="PF14634">
    <property type="entry name" value="zf-RING_5"/>
    <property type="match status" value="1"/>
</dbReference>
<dbReference type="GO" id="GO:0005829">
    <property type="term" value="C:cytosol"/>
    <property type="evidence" value="ECO:0007669"/>
    <property type="project" value="TreeGrafter"/>
</dbReference>
<dbReference type="GO" id="GO:0008270">
    <property type="term" value="F:zinc ion binding"/>
    <property type="evidence" value="ECO:0007669"/>
    <property type="project" value="UniProtKB-KW"/>
</dbReference>
<dbReference type="CDD" id="cd00886">
    <property type="entry name" value="MogA_MoaB"/>
    <property type="match status" value="1"/>
</dbReference>
<evidence type="ECO:0000256" key="5">
    <source>
        <dbReference type="ARBA" id="ARBA00022771"/>
    </source>
</evidence>
<dbReference type="PANTHER" id="PTHR10192">
    <property type="entry name" value="MOLYBDOPTERIN BIOSYNTHESIS PROTEIN"/>
    <property type="match status" value="1"/>
</dbReference>
<comment type="similarity">
    <text evidence="3">In the C-terminal section; belongs to the MoeA family.</text>
</comment>
<dbReference type="Proteomes" id="UP000044602">
    <property type="component" value="Unassembled WGS sequence"/>
</dbReference>
<comment type="pathway">
    <text evidence="1">Cofactor biosynthesis; molybdopterin biosynthesis.</text>
</comment>
<dbReference type="SUPFAM" id="SSF63882">
    <property type="entry name" value="MoeA N-terminal region -like"/>
    <property type="match status" value="1"/>
</dbReference>
<feature type="region of interest" description="Disordered" evidence="10">
    <location>
        <begin position="772"/>
        <end position="835"/>
    </location>
</feature>
<dbReference type="InterPro" id="IPR038987">
    <property type="entry name" value="MoeA-like"/>
</dbReference>
<dbReference type="InterPro" id="IPR036135">
    <property type="entry name" value="MoeA_linker/N_sf"/>
</dbReference>
<dbReference type="InterPro" id="IPR005111">
    <property type="entry name" value="MoeA_C_domain_IV"/>
</dbReference>
<dbReference type="InterPro" id="IPR005110">
    <property type="entry name" value="MoeA_linker/N"/>
</dbReference>
<evidence type="ECO:0000256" key="2">
    <source>
        <dbReference type="ARBA" id="ARBA00007589"/>
    </source>
</evidence>
<keyword evidence="5 8" id="KW-0863">Zinc-finger</keyword>
<dbReference type="PROSITE" id="PS50089">
    <property type="entry name" value="ZF_RING_2"/>
    <property type="match status" value="1"/>
</dbReference>
<dbReference type="FunFam" id="3.40.980.10:FF:000011">
    <property type="entry name" value="Molybdopterin molybdenumtransferase"/>
    <property type="match status" value="1"/>
</dbReference>
<dbReference type="InterPro" id="IPR017907">
    <property type="entry name" value="Znf_RING_CS"/>
</dbReference>
<dbReference type="Gene3D" id="2.40.340.10">
    <property type="entry name" value="MoeA, C-terminal, domain IV"/>
    <property type="match status" value="1"/>
</dbReference>
<dbReference type="InterPro" id="IPR036425">
    <property type="entry name" value="MoaB/Mog-like_dom_sf"/>
</dbReference>
<evidence type="ECO:0000256" key="10">
    <source>
        <dbReference type="SAM" id="MobiDB-lite"/>
    </source>
</evidence>
<dbReference type="Pfam" id="PF03453">
    <property type="entry name" value="MoeA_N"/>
    <property type="match status" value="1"/>
</dbReference>
<organism evidence="12 13">
    <name type="scientific">Verticillium longisporum</name>
    <name type="common">Verticillium dahliae var. longisporum</name>
    <dbReference type="NCBI Taxonomy" id="100787"/>
    <lineage>
        <taxon>Eukaryota</taxon>
        <taxon>Fungi</taxon>
        <taxon>Dikarya</taxon>
        <taxon>Ascomycota</taxon>
        <taxon>Pezizomycotina</taxon>
        <taxon>Sordariomycetes</taxon>
        <taxon>Hypocreomycetidae</taxon>
        <taxon>Glomerellales</taxon>
        <taxon>Plectosphaerellaceae</taxon>
        <taxon>Verticillium</taxon>
    </lineage>
</organism>
<evidence type="ECO:0000313" key="13">
    <source>
        <dbReference type="Proteomes" id="UP000044602"/>
    </source>
</evidence>
<dbReference type="EMBL" id="CVQH01001002">
    <property type="protein sequence ID" value="CRJ93486.1"/>
    <property type="molecule type" value="Genomic_DNA"/>
</dbReference>
<evidence type="ECO:0000256" key="4">
    <source>
        <dbReference type="ARBA" id="ARBA00022723"/>
    </source>
</evidence>
<feature type="compositionally biased region" description="Basic and acidic residues" evidence="10">
    <location>
        <begin position="784"/>
        <end position="801"/>
    </location>
</feature>
<accession>A0A0G4KGD1</accession>
<keyword evidence="7" id="KW-0501">Molybdenum cofactor biosynthesis</keyword>
<gene>
    <name evidence="12" type="ORF">BN1708_009389</name>
</gene>
<dbReference type="PANTHER" id="PTHR10192:SF5">
    <property type="entry name" value="GEPHYRIN"/>
    <property type="match status" value="1"/>
</dbReference>
<keyword evidence="9" id="KW-0175">Coiled coil</keyword>
<evidence type="ECO:0000256" key="7">
    <source>
        <dbReference type="ARBA" id="ARBA00023150"/>
    </source>
</evidence>
<dbReference type="Pfam" id="PF00994">
    <property type="entry name" value="MoCF_biosynth"/>
    <property type="match status" value="2"/>
</dbReference>
<reference evidence="12 13" key="1">
    <citation type="submission" date="2015-05" db="EMBL/GenBank/DDBJ databases">
        <authorList>
            <person name="Wang D.B."/>
            <person name="Wang M."/>
        </authorList>
    </citation>
    <scope>NUCLEOTIDE SEQUENCE [LARGE SCALE GENOMIC DNA]</scope>
    <source>
        <strain evidence="12">VL1</strain>
    </source>
</reference>
<evidence type="ECO:0000256" key="9">
    <source>
        <dbReference type="SAM" id="Coils"/>
    </source>
</evidence>
<dbReference type="Gene3D" id="3.90.105.10">
    <property type="entry name" value="Molybdopterin biosynthesis moea protein, domain 2"/>
    <property type="match status" value="1"/>
</dbReference>